<feature type="domain" description="ABC transmembrane type-1" evidence="9">
    <location>
        <begin position="75"/>
        <end position="280"/>
    </location>
</feature>
<dbReference type="PANTHER" id="PTHR43470">
    <property type="entry name" value="PHOSPHATE TRANSPORT SYSTEM PERMEASE PROTEIN PSTA-RELATED"/>
    <property type="match status" value="1"/>
</dbReference>
<dbReference type="InterPro" id="IPR035906">
    <property type="entry name" value="MetI-like_sf"/>
</dbReference>
<evidence type="ECO:0000256" key="8">
    <source>
        <dbReference type="RuleBase" id="RU363043"/>
    </source>
</evidence>
<dbReference type="PROSITE" id="PS50928">
    <property type="entry name" value="ABC_TM1"/>
    <property type="match status" value="1"/>
</dbReference>
<dbReference type="CDD" id="cd06261">
    <property type="entry name" value="TM_PBP2"/>
    <property type="match status" value="1"/>
</dbReference>
<organism evidence="10 11">
    <name type="scientific">Ectobacillus ponti</name>
    <dbReference type="NCBI Taxonomy" id="2961894"/>
    <lineage>
        <taxon>Bacteria</taxon>
        <taxon>Bacillati</taxon>
        <taxon>Bacillota</taxon>
        <taxon>Bacilli</taxon>
        <taxon>Bacillales</taxon>
        <taxon>Bacillaceae</taxon>
        <taxon>Ectobacillus</taxon>
    </lineage>
</organism>
<evidence type="ECO:0000256" key="5">
    <source>
        <dbReference type="ARBA" id="ARBA00022692"/>
    </source>
</evidence>
<name>A0AA42BN59_9BACI</name>
<dbReference type="PROSITE" id="PS51257">
    <property type="entry name" value="PROKAR_LIPOPROTEIN"/>
    <property type="match status" value="1"/>
</dbReference>
<accession>A0AA42BN59</accession>
<dbReference type="InterPro" id="IPR000515">
    <property type="entry name" value="MetI-like"/>
</dbReference>
<evidence type="ECO:0000313" key="11">
    <source>
        <dbReference type="Proteomes" id="UP001156102"/>
    </source>
</evidence>
<evidence type="ECO:0000256" key="7">
    <source>
        <dbReference type="ARBA" id="ARBA00023136"/>
    </source>
</evidence>
<dbReference type="GO" id="GO:0005315">
    <property type="term" value="F:phosphate transmembrane transporter activity"/>
    <property type="evidence" value="ECO:0007669"/>
    <property type="project" value="InterPro"/>
</dbReference>
<dbReference type="Gene3D" id="1.10.3720.10">
    <property type="entry name" value="MetI-like"/>
    <property type="match status" value="1"/>
</dbReference>
<proteinExistence type="inferred from homology"/>
<comment type="caution">
    <text evidence="10">The sequence shown here is derived from an EMBL/GenBank/DDBJ whole genome shotgun (WGS) entry which is preliminary data.</text>
</comment>
<keyword evidence="3" id="KW-0813">Transport</keyword>
<gene>
    <name evidence="10" type="primary">pstA</name>
    <name evidence="10" type="ORF">NK662_01115</name>
</gene>
<feature type="transmembrane region" description="Helical" evidence="8">
    <location>
        <begin position="259"/>
        <end position="284"/>
    </location>
</feature>
<evidence type="ECO:0000259" key="9">
    <source>
        <dbReference type="PROSITE" id="PS50928"/>
    </source>
</evidence>
<dbReference type="Pfam" id="PF00528">
    <property type="entry name" value="BPD_transp_1"/>
    <property type="match status" value="1"/>
</dbReference>
<comment type="subcellular location">
    <subcellularLocation>
        <location evidence="1 8">Cell membrane</location>
        <topology evidence="1 8">Multi-pass membrane protein</topology>
    </subcellularLocation>
</comment>
<evidence type="ECO:0000256" key="6">
    <source>
        <dbReference type="ARBA" id="ARBA00022989"/>
    </source>
</evidence>
<evidence type="ECO:0000256" key="1">
    <source>
        <dbReference type="ARBA" id="ARBA00004651"/>
    </source>
</evidence>
<comment type="similarity">
    <text evidence="2 8">Belongs to the binding-protein-dependent transport system permease family. CysTW subfamily.</text>
</comment>
<keyword evidence="11" id="KW-1185">Reference proteome</keyword>
<dbReference type="InterPro" id="IPR005672">
    <property type="entry name" value="Phosphate_PstA"/>
</dbReference>
<dbReference type="GO" id="GO:0005886">
    <property type="term" value="C:plasma membrane"/>
    <property type="evidence" value="ECO:0007669"/>
    <property type="project" value="UniProtKB-SubCell"/>
</dbReference>
<protein>
    <recommendedName>
        <fullName evidence="8">Phosphate transport system permease protein PstA</fullName>
    </recommendedName>
</protein>
<evidence type="ECO:0000256" key="4">
    <source>
        <dbReference type="ARBA" id="ARBA00022475"/>
    </source>
</evidence>
<dbReference type="Proteomes" id="UP001156102">
    <property type="component" value="Unassembled WGS sequence"/>
</dbReference>
<feature type="transmembrane region" description="Helical" evidence="8">
    <location>
        <begin position="21"/>
        <end position="46"/>
    </location>
</feature>
<dbReference type="SUPFAM" id="SSF161098">
    <property type="entry name" value="MetI-like"/>
    <property type="match status" value="1"/>
</dbReference>
<evidence type="ECO:0000256" key="2">
    <source>
        <dbReference type="ARBA" id="ARBA00007069"/>
    </source>
</evidence>
<keyword evidence="5 8" id="KW-0812">Transmembrane</keyword>
<dbReference type="PANTHER" id="PTHR43470:SF5">
    <property type="entry name" value="PHOSPHATE TRANSPORT SYSTEM PERMEASE PROTEIN PSTA"/>
    <property type="match status" value="1"/>
</dbReference>
<dbReference type="EMBL" id="JANCLT010000001">
    <property type="protein sequence ID" value="MCP8967136.1"/>
    <property type="molecule type" value="Genomic_DNA"/>
</dbReference>
<dbReference type="NCBIfam" id="TIGR00974">
    <property type="entry name" value="3a0107s02c"/>
    <property type="match status" value="1"/>
</dbReference>
<keyword evidence="7 8" id="KW-0472">Membrane</keyword>
<feature type="transmembrane region" description="Helical" evidence="8">
    <location>
        <begin position="218"/>
        <end position="238"/>
    </location>
</feature>
<reference evidence="10" key="1">
    <citation type="submission" date="2022-07" db="EMBL/GenBank/DDBJ databases">
        <authorList>
            <person name="Li W.-J."/>
            <person name="Deng Q.-Q."/>
        </authorList>
    </citation>
    <scope>NUCLEOTIDE SEQUENCE</scope>
    <source>
        <strain evidence="10">SYSU M60031</strain>
    </source>
</reference>
<feature type="transmembrane region" description="Helical" evidence="8">
    <location>
        <begin position="120"/>
        <end position="140"/>
    </location>
</feature>
<feature type="transmembrane region" description="Helical" evidence="8">
    <location>
        <begin position="190"/>
        <end position="212"/>
    </location>
</feature>
<dbReference type="RefSeq" id="WP_254756497.1">
    <property type="nucleotide sequence ID" value="NZ_JANCLT010000001.1"/>
</dbReference>
<dbReference type="AlphaFoldDB" id="A0AA42BN59"/>
<evidence type="ECO:0000256" key="3">
    <source>
        <dbReference type="ARBA" id="ARBA00022448"/>
    </source>
</evidence>
<sequence>MRLLNQKQVHQNMRRRLRKNAVYTVLFIACTLFSLLMLALLLYRIIGAGLPYLDGQFLTSFASRNPERAGIAAALWGTVALAGIVTPLSLLLGVGTALYLEEYAKKTTFTRFIELNLQTLSGVPSVVFGLLGLTVFVYAAGLGQSILAGGLTMTLLVLPTIVVASQEALRAVPPALREASYGMGATKWQTMYHVVLPAAFSGILTGCILALSRALGEAAPLLVVGALAFMNYIPASLLDEFTVLPIQIFNWMGRAQEEFQQVAAAGIVALMGLLLLMNSLAAWLRSRGQQKR</sequence>
<keyword evidence="6 8" id="KW-1133">Transmembrane helix</keyword>
<keyword evidence="4 8" id="KW-1003">Cell membrane</keyword>
<evidence type="ECO:0000313" key="10">
    <source>
        <dbReference type="EMBL" id="MCP8967136.1"/>
    </source>
</evidence>
<dbReference type="GO" id="GO:0035435">
    <property type="term" value="P:phosphate ion transmembrane transport"/>
    <property type="evidence" value="ECO:0007669"/>
    <property type="project" value="InterPro"/>
</dbReference>
<feature type="transmembrane region" description="Helical" evidence="8">
    <location>
        <begin position="73"/>
        <end position="100"/>
    </location>
</feature>